<evidence type="ECO:0000256" key="4">
    <source>
        <dbReference type="ARBA" id="ARBA00022797"/>
    </source>
</evidence>
<dbReference type="GO" id="GO:0046491">
    <property type="term" value="P:L-methylmalonyl-CoA metabolic process"/>
    <property type="evidence" value="ECO:0007669"/>
    <property type="project" value="TreeGrafter"/>
</dbReference>
<dbReference type="PANTHER" id="PTHR43048:SF3">
    <property type="entry name" value="METHYLMALONYL-COA EPIMERASE, MITOCHONDRIAL"/>
    <property type="match status" value="1"/>
</dbReference>
<keyword evidence="4 8" id="KW-0058">Aromatic hydrocarbons catabolism</keyword>
<organism evidence="11 12">
    <name type="scientific">Sphingomonas koreensis</name>
    <dbReference type="NCBI Taxonomy" id="93064"/>
    <lineage>
        <taxon>Bacteria</taxon>
        <taxon>Pseudomonadati</taxon>
        <taxon>Pseudomonadota</taxon>
        <taxon>Alphaproteobacteria</taxon>
        <taxon>Sphingomonadales</taxon>
        <taxon>Sphingomonadaceae</taxon>
        <taxon>Sphingomonas</taxon>
    </lineage>
</organism>
<feature type="region of interest" description="Disordered" evidence="9">
    <location>
        <begin position="273"/>
        <end position="311"/>
    </location>
</feature>
<dbReference type="InterPro" id="IPR037523">
    <property type="entry name" value="VOC_core"/>
</dbReference>
<keyword evidence="7 8" id="KW-0408">Iron</keyword>
<evidence type="ECO:0000256" key="1">
    <source>
        <dbReference type="ARBA" id="ARBA00001954"/>
    </source>
</evidence>
<feature type="compositionally biased region" description="Basic and acidic residues" evidence="9">
    <location>
        <begin position="274"/>
        <end position="288"/>
    </location>
</feature>
<keyword evidence="5 8" id="KW-0223">Dioxygenase</keyword>
<dbReference type="GO" id="GO:0051213">
    <property type="term" value="F:dioxygenase activity"/>
    <property type="evidence" value="ECO:0007669"/>
    <property type="project" value="UniProtKB-KW"/>
</dbReference>
<comment type="cofactor">
    <cofactor evidence="1 8">
        <name>Fe(2+)</name>
        <dbReference type="ChEBI" id="CHEBI:29033"/>
    </cofactor>
</comment>
<dbReference type="InterPro" id="IPR000486">
    <property type="entry name" value="Xdiol_ring_cleave_dOase_1/2"/>
</dbReference>
<evidence type="ECO:0000256" key="6">
    <source>
        <dbReference type="ARBA" id="ARBA00023002"/>
    </source>
</evidence>
<feature type="domain" description="VOC" evidence="10">
    <location>
        <begin position="152"/>
        <end position="267"/>
    </location>
</feature>
<evidence type="ECO:0000313" key="12">
    <source>
        <dbReference type="Proteomes" id="UP000287746"/>
    </source>
</evidence>
<evidence type="ECO:0000256" key="2">
    <source>
        <dbReference type="ARBA" id="ARBA00008784"/>
    </source>
</evidence>
<dbReference type="InterPro" id="IPR004360">
    <property type="entry name" value="Glyas_Fos-R_dOase_dom"/>
</dbReference>
<evidence type="ECO:0000256" key="9">
    <source>
        <dbReference type="SAM" id="MobiDB-lite"/>
    </source>
</evidence>
<accession>A0A430FZR2</accession>
<dbReference type="EMBL" id="QQYZ01000020">
    <property type="protein sequence ID" value="RSY79338.1"/>
    <property type="molecule type" value="Genomic_DNA"/>
</dbReference>
<dbReference type="InterPro" id="IPR029068">
    <property type="entry name" value="Glyas_Bleomycin-R_OHBP_Dase"/>
</dbReference>
<name>A0A430FZR2_9SPHN</name>
<comment type="similarity">
    <text evidence="2 8">Belongs to the extradiol ring-cleavage dioxygenase family.</text>
</comment>
<keyword evidence="6 8" id="KW-0560">Oxidoreductase</keyword>
<comment type="caution">
    <text evidence="11">The sequence shown here is derived from an EMBL/GenBank/DDBJ whole genome shotgun (WGS) entry which is preliminary data.</text>
</comment>
<evidence type="ECO:0000256" key="7">
    <source>
        <dbReference type="ARBA" id="ARBA00023004"/>
    </source>
</evidence>
<feature type="domain" description="VOC" evidence="10">
    <location>
        <begin position="20"/>
        <end position="135"/>
    </location>
</feature>
<dbReference type="GO" id="GO:0004493">
    <property type="term" value="F:methylmalonyl-CoA epimerase activity"/>
    <property type="evidence" value="ECO:0007669"/>
    <property type="project" value="TreeGrafter"/>
</dbReference>
<dbReference type="PROSITE" id="PS00082">
    <property type="entry name" value="EXTRADIOL_DIOXYGENAS"/>
    <property type="match status" value="1"/>
</dbReference>
<dbReference type="PROSITE" id="PS51819">
    <property type="entry name" value="VOC"/>
    <property type="match status" value="2"/>
</dbReference>
<dbReference type="Pfam" id="PF00903">
    <property type="entry name" value="Glyoxalase"/>
    <property type="match status" value="2"/>
</dbReference>
<dbReference type="Proteomes" id="UP000287746">
    <property type="component" value="Unassembled WGS sequence"/>
</dbReference>
<sequence length="311" mass="34267">MRGSASFYEGVMSERIRYSRLGYATLQVTDLERSTAFYRDQVGLVAEPGDAGSTWLRCSDKPYDLILRQGEAVGLAEVGFEVEATAELDKAHARLAARGYTPAWADAAHCEARKVERALHIVNPDTGLRVELYTAQALADVPFEPSVAQITRLGHVVLNVASYADAHRFWVEDLGFAISDHVPGQIAFLRCWPNTLHHSVALLEGAEDGLNHVNFMVTDIDDIGRGMNRMRKADAPIVFGPGRHLPSTSIFLYFLDPDGLTAEYSFGMEEIEAEGGREPRDLEPKPEVLDTWGSIPDPRFGKTGRIVASHG</sequence>
<dbReference type="SUPFAM" id="SSF54593">
    <property type="entry name" value="Glyoxalase/Bleomycin resistance protein/Dihydroxybiphenyl dioxygenase"/>
    <property type="match status" value="1"/>
</dbReference>
<dbReference type="AlphaFoldDB" id="A0A430FZR2"/>
<gene>
    <name evidence="11" type="ORF">DAH66_17380</name>
</gene>
<dbReference type="Gene3D" id="3.10.180.10">
    <property type="entry name" value="2,3-Dihydroxybiphenyl 1,2-Dioxygenase, domain 1"/>
    <property type="match status" value="2"/>
</dbReference>
<evidence type="ECO:0000256" key="8">
    <source>
        <dbReference type="RuleBase" id="RU000683"/>
    </source>
</evidence>
<evidence type="ECO:0000256" key="5">
    <source>
        <dbReference type="ARBA" id="ARBA00022964"/>
    </source>
</evidence>
<proteinExistence type="inferred from homology"/>
<dbReference type="GO" id="GO:0008198">
    <property type="term" value="F:ferrous iron binding"/>
    <property type="evidence" value="ECO:0007669"/>
    <property type="project" value="InterPro"/>
</dbReference>
<keyword evidence="3" id="KW-0479">Metal-binding</keyword>
<protein>
    <submittedName>
        <fullName evidence="11">Bleomycin resistance protein</fullName>
    </submittedName>
</protein>
<evidence type="ECO:0000256" key="3">
    <source>
        <dbReference type="ARBA" id="ARBA00022723"/>
    </source>
</evidence>
<dbReference type="PANTHER" id="PTHR43048">
    <property type="entry name" value="METHYLMALONYL-COA EPIMERASE"/>
    <property type="match status" value="1"/>
</dbReference>
<evidence type="ECO:0000313" key="11">
    <source>
        <dbReference type="EMBL" id="RSY79338.1"/>
    </source>
</evidence>
<dbReference type="InterPro" id="IPR051785">
    <property type="entry name" value="MMCE/EMCE_epimerase"/>
</dbReference>
<reference evidence="11 12" key="1">
    <citation type="submission" date="2018-07" db="EMBL/GenBank/DDBJ databases">
        <title>Genomic and Epidemiologic Investigation of an Indolent Hospital Outbreak.</title>
        <authorList>
            <person name="Johnson R.C."/>
            <person name="Deming C."/>
            <person name="Conlan S."/>
            <person name="Zellmer C.J."/>
            <person name="Michelin A.V."/>
            <person name="Lee-Lin S."/>
            <person name="Thomas P.J."/>
            <person name="Park M."/>
            <person name="Weingarten R.A."/>
            <person name="Less J."/>
            <person name="Dekker J.P."/>
            <person name="Frank K.M."/>
            <person name="Musser K.A."/>
            <person name="Mcquiston J.R."/>
            <person name="Henderson D.K."/>
            <person name="Lau A.F."/>
            <person name="Palmore T.N."/>
            <person name="Segre J.A."/>
        </authorList>
    </citation>
    <scope>NUCLEOTIDE SEQUENCE [LARGE SCALE GENOMIC DNA]</scope>
    <source>
        <strain evidence="11 12">SK-CDC1_0717</strain>
    </source>
</reference>
<evidence type="ECO:0000259" key="10">
    <source>
        <dbReference type="PROSITE" id="PS51819"/>
    </source>
</evidence>